<dbReference type="AlphaFoldDB" id="D2EEJ4"/>
<keyword evidence="1" id="KW-0812">Transmembrane</keyword>
<name>D2EEJ4_PARA4</name>
<protein>
    <submittedName>
        <fullName evidence="2">Uncharacterized protein</fullName>
    </submittedName>
</protein>
<feature type="transmembrane region" description="Helical" evidence="1">
    <location>
        <begin position="6"/>
        <end position="31"/>
    </location>
</feature>
<dbReference type="EMBL" id="GG730040">
    <property type="protein sequence ID" value="EEZ93212.1"/>
    <property type="molecule type" value="Genomic_DNA"/>
</dbReference>
<gene>
    <name evidence="2" type="ORF">BJBARM4_0139</name>
</gene>
<evidence type="ECO:0000256" key="1">
    <source>
        <dbReference type="SAM" id="Phobius"/>
    </source>
</evidence>
<sequence length="56" mass="6425">MSEKGVVSGIFLYIILIIIGILLIIFFLEIFTPYKFTDLFKAFISKSNTLNVSNYD</sequence>
<keyword evidence="1" id="KW-1133">Transmembrane helix</keyword>
<accession>D2EEJ4</accession>
<reference evidence="2 3" key="1">
    <citation type="journal article" date="2010" name="Proc. Natl. Acad. Sci. U.S.A.">
        <title>Enigmatic, ultrasmall, uncultivated Archaea.</title>
        <authorList>
            <person name="Baker B.J."/>
            <person name="Comolli L.R."/>
            <person name="Dick G.J."/>
            <person name="Hauser L.J."/>
            <person name="Hyatt D."/>
            <person name="Dill B.D."/>
            <person name="Land M.L."/>
            <person name="Verberkmoes N.C."/>
            <person name="Hettich R.L."/>
            <person name="Banfield J.F."/>
        </authorList>
    </citation>
    <scope>NUCLEOTIDE SEQUENCE [LARGE SCALE GENOMIC DNA]</scope>
</reference>
<evidence type="ECO:0000313" key="3">
    <source>
        <dbReference type="Proteomes" id="UP000009375"/>
    </source>
</evidence>
<organism evidence="2 3">
    <name type="scientific">Candidatus Parvarchaeum acidiphilum ARMAN-4</name>
    <dbReference type="NCBI Taxonomy" id="662760"/>
    <lineage>
        <taxon>Archaea</taxon>
        <taxon>Candidatus Parvarchaeota</taxon>
        <taxon>Candidatus Parvarchaeum</taxon>
    </lineage>
</organism>
<keyword evidence="1" id="KW-0472">Membrane</keyword>
<proteinExistence type="predicted"/>
<evidence type="ECO:0000313" key="2">
    <source>
        <dbReference type="EMBL" id="EEZ93212.1"/>
    </source>
</evidence>
<dbReference type="Proteomes" id="UP000009375">
    <property type="component" value="Unassembled WGS sequence"/>
</dbReference>